<name>A0A3E0TPT0_9GAMM</name>
<dbReference type="OrthoDB" id="1522895at2"/>
<reference evidence="2 3" key="1">
    <citation type="submission" date="2018-08" db="EMBL/GenBank/DDBJ databases">
        <title>Thalassotalea euphylliae genome.</title>
        <authorList>
            <person name="Summers S."/>
            <person name="Rice S.A."/>
            <person name="Freckelton M.L."/>
            <person name="Nedved B.T."/>
            <person name="Hadfield M.G."/>
        </authorList>
    </citation>
    <scope>NUCLEOTIDE SEQUENCE [LARGE SCALE GENOMIC DNA]</scope>
    <source>
        <strain evidence="2 3">H1</strain>
    </source>
</reference>
<dbReference type="Pfam" id="PF06812">
    <property type="entry name" value="ImpA_N"/>
    <property type="match status" value="1"/>
</dbReference>
<protein>
    <recommendedName>
        <fullName evidence="1">ImpA N-terminal domain-containing protein</fullName>
    </recommendedName>
</protein>
<dbReference type="AlphaFoldDB" id="A0A3E0TPT0"/>
<accession>A0A3E0TPT0</accession>
<dbReference type="InterPro" id="IPR010657">
    <property type="entry name" value="ImpA_N"/>
</dbReference>
<dbReference type="PANTHER" id="PTHR37024">
    <property type="entry name" value="TYPE VI SECRETION SYSTEM DUF2094 AND IMPA-RELATED DOMAIN PROTEIN"/>
    <property type="match status" value="1"/>
</dbReference>
<dbReference type="EMBL" id="QUOU01000001">
    <property type="protein sequence ID" value="REL26631.1"/>
    <property type="molecule type" value="Genomic_DNA"/>
</dbReference>
<feature type="domain" description="ImpA N-terminal" evidence="1">
    <location>
        <begin position="23"/>
        <end position="120"/>
    </location>
</feature>
<dbReference type="RefSeq" id="WP_116007743.1">
    <property type="nucleotide sequence ID" value="NZ_QUOU01000001.1"/>
</dbReference>
<evidence type="ECO:0000313" key="2">
    <source>
        <dbReference type="EMBL" id="REL26631.1"/>
    </source>
</evidence>
<evidence type="ECO:0000313" key="3">
    <source>
        <dbReference type="Proteomes" id="UP000256478"/>
    </source>
</evidence>
<dbReference type="PANTHER" id="PTHR37024:SF5">
    <property type="entry name" value="IMPA N-TERMINAL DOMAIN-CONTAINING PROTEIN"/>
    <property type="match status" value="1"/>
</dbReference>
<dbReference type="Proteomes" id="UP000256478">
    <property type="component" value="Unassembled WGS sequence"/>
</dbReference>
<proteinExistence type="predicted"/>
<comment type="caution">
    <text evidence="2">The sequence shown here is derived from an EMBL/GenBank/DDBJ whole genome shotgun (WGS) entry which is preliminary data.</text>
</comment>
<gene>
    <name evidence="2" type="ORF">DXX93_08605</name>
</gene>
<sequence length="533" mass="59541">MTHYTHDNWSVWLEHLVSPLAGEACGEDLKYEEDFKYLKSAFSTIAEIDCKKVFITGTHLLAEKSKDLRIASYVMCAAAQEYSVEGLAYGLKLVNQLTADFSEKLHPLRPKARAAVHTWLLSQQQRMIAFAEMNSLEQPSQIVSLLEELNQYGSTTARVLDENAGTLSDLKQWAEKLSKKYPIVDKPVATQSTQELIAELADEQVSTQTDSQPIATLANQANQANKVNTPLAQQTVVVEKPISVESDSEYLALARKLLAFDKETNNINRMISLARAVRWSTLKIPPNENGKTRLPAPRQTAFAPIKNALVNEDYEDALFAAESLFLEGAMHFNFDLQGMALSALKGMNQTRVVNNLAMLVHQLNQEFPKLAGLSYEDGSPFCSAKTKELLSEIAEQFSASENTGDDDNTYNTLELKAKELLAQGKLDKALSLANELPANNQFAQAKQQLLKVKLCLSAEKYEFAEPMLRALISKIEQGEIGQWQPSFSMQVWRSAVTCFETLSTEEGDEYWTLSKQLKNKMILTQPEVALGWI</sequence>
<dbReference type="Pfam" id="PF16989">
    <property type="entry name" value="T6SS_VasJ"/>
    <property type="match status" value="1"/>
</dbReference>
<evidence type="ECO:0000259" key="1">
    <source>
        <dbReference type="Pfam" id="PF06812"/>
    </source>
</evidence>
<organism evidence="2 3">
    <name type="scientific">Thalassotalea euphylliae</name>
    <dbReference type="NCBI Taxonomy" id="1655234"/>
    <lineage>
        <taxon>Bacteria</taxon>
        <taxon>Pseudomonadati</taxon>
        <taxon>Pseudomonadota</taxon>
        <taxon>Gammaproteobacteria</taxon>
        <taxon>Alteromonadales</taxon>
        <taxon>Colwelliaceae</taxon>
        <taxon>Thalassotalea</taxon>
    </lineage>
</organism>
<dbReference type="InterPro" id="IPR017739">
    <property type="entry name" value="T6SS-assoc_VCA0119"/>
</dbReference>